<gene>
    <name evidence="2" type="ORF">DN062_08385</name>
</gene>
<keyword evidence="2" id="KW-0808">Transferase</keyword>
<comment type="caution">
    <text evidence="2">The sequence shown here is derived from an EMBL/GenBank/DDBJ whole genome shotgun (WGS) entry which is preliminary data.</text>
</comment>
<evidence type="ECO:0000259" key="1">
    <source>
        <dbReference type="Pfam" id="PF09314"/>
    </source>
</evidence>
<keyword evidence="3" id="KW-1185">Reference proteome</keyword>
<evidence type="ECO:0000313" key="2">
    <source>
        <dbReference type="EMBL" id="RAU18242.1"/>
    </source>
</evidence>
<dbReference type="EMBL" id="QKRX01000005">
    <property type="protein sequence ID" value="RAU18242.1"/>
    <property type="molecule type" value="Genomic_DNA"/>
</dbReference>
<dbReference type="RefSeq" id="WP_112158884.1">
    <property type="nucleotide sequence ID" value="NZ_QKRX01000005.1"/>
</dbReference>
<dbReference type="OrthoDB" id="9792269at2"/>
<dbReference type="SUPFAM" id="SSF53756">
    <property type="entry name" value="UDP-Glycosyltransferase/glycogen phosphorylase"/>
    <property type="match status" value="1"/>
</dbReference>
<dbReference type="PANTHER" id="PTHR46401:SF8">
    <property type="entry name" value="BLL6006 PROTEIN"/>
    <property type="match status" value="1"/>
</dbReference>
<reference evidence="2 3" key="1">
    <citation type="submission" date="2018-06" db="EMBL/GenBank/DDBJ databases">
        <title>Nitrincola tibetense sp. nov., isolated from Lake XuguoCo on Tibetan Plateau.</title>
        <authorList>
            <person name="Xing P."/>
        </authorList>
    </citation>
    <scope>NUCLEOTIDE SEQUENCE [LARGE SCALE GENOMIC DNA]</scope>
    <source>
        <strain evidence="3">xg18</strain>
    </source>
</reference>
<dbReference type="InterPro" id="IPR015393">
    <property type="entry name" value="DUF1972"/>
</dbReference>
<dbReference type="Proteomes" id="UP000250744">
    <property type="component" value="Unassembled WGS sequence"/>
</dbReference>
<dbReference type="Pfam" id="PF09314">
    <property type="entry name" value="DUF1972"/>
    <property type="match status" value="1"/>
</dbReference>
<dbReference type="PANTHER" id="PTHR46401">
    <property type="entry name" value="GLYCOSYLTRANSFERASE WBBK-RELATED"/>
    <property type="match status" value="1"/>
</dbReference>
<organism evidence="2 3">
    <name type="scientific">Nitrincola tibetensis</name>
    <dbReference type="NCBI Taxonomy" id="2219697"/>
    <lineage>
        <taxon>Bacteria</taxon>
        <taxon>Pseudomonadati</taxon>
        <taxon>Pseudomonadota</taxon>
        <taxon>Gammaproteobacteria</taxon>
        <taxon>Oceanospirillales</taxon>
        <taxon>Oceanospirillaceae</taxon>
        <taxon>Nitrincola</taxon>
    </lineage>
</organism>
<evidence type="ECO:0000313" key="3">
    <source>
        <dbReference type="Proteomes" id="UP000250744"/>
    </source>
</evidence>
<protein>
    <submittedName>
        <fullName evidence="2">Glycosyl transferase</fullName>
    </submittedName>
</protein>
<dbReference type="Gene3D" id="3.40.50.2000">
    <property type="entry name" value="Glycogen Phosphorylase B"/>
    <property type="match status" value="2"/>
</dbReference>
<accession>A0A364NME9</accession>
<sequence>MTFSLYILGTRGIPAQHGGFETFADELALYLSKRGWNVNVYCQIDNANSSPLEQYHDINLINIKTKNDSALNTMFFDLKASIDAMSKTGILLTLGYNTAIFNILNRIKGQTNIINMDGIEWHRAKWSNKAKAWFWLNEKLGSLIGNHLVADHPLIKRHLERNVKGDKITMIPYGSHAILNASDACLADYNIESNSYSMIIARPEPENSILEIVKAFSSKKRNHRLMVLGNFSDSHSYHNAVKAAASEEVFFPGAIYDKDTLSALRFHSRLYIHGHTVGGTNPSLVEALGAGSAILAHDNGFNRWVADDAAVYFSDVSSCSNCFDQLLNDNFLVSSLKLNSRNRHTQHFTWEKILGEYEQLLLKHYPKEK</sequence>
<dbReference type="GO" id="GO:0016757">
    <property type="term" value="F:glycosyltransferase activity"/>
    <property type="evidence" value="ECO:0007669"/>
    <property type="project" value="TreeGrafter"/>
</dbReference>
<name>A0A364NME9_9GAMM</name>
<dbReference type="AlphaFoldDB" id="A0A364NME9"/>
<feature type="domain" description="DUF1972" evidence="1">
    <location>
        <begin position="5"/>
        <end position="175"/>
    </location>
</feature>
<proteinExistence type="predicted"/>